<organism evidence="2 3">
    <name type="scientific">Ramlibacter albus</name>
    <dbReference type="NCBI Taxonomy" id="2079448"/>
    <lineage>
        <taxon>Bacteria</taxon>
        <taxon>Pseudomonadati</taxon>
        <taxon>Pseudomonadota</taxon>
        <taxon>Betaproteobacteria</taxon>
        <taxon>Burkholderiales</taxon>
        <taxon>Comamonadaceae</taxon>
        <taxon>Ramlibacter</taxon>
    </lineage>
</organism>
<evidence type="ECO:0000259" key="1">
    <source>
        <dbReference type="PROSITE" id="PS50943"/>
    </source>
</evidence>
<dbReference type="Gene3D" id="1.10.260.40">
    <property type="entry name" value="lambda repressor-like DNA-binding domains"/>
    <property type="match status" value="1"/>
</dbReference>
<protein>
    <submittedName>
        <fullName evidence="2">Helix-turn-helix transcriptional regulator</fullName>
    </submittedName>
</protein>
<evidence type="ECO:0000313" key="2">
    <source>
        <dbReference type="EMBL" id="MBC5763997.1"/>
    </source>
</evidence>
<name>A0A923M7I7_9BURK</name>
<keyword evidence="3" id="KW-1185">Reference proteome</keyword>
<dbReference type="PROSITE" id="PS50943">
    <property type="entry name" value="HTH_CROC1"/>
    <property type="match status" value="1"/>
</dbReference>
<dbReference type="GO" id="GO:0003677">
    <property type="term" value="F:DNA binding"/>
    <property type="evidence" value="ECO:0007669"/>
    <property type="project" value="InterPro"/>
</dbReference>
<reference evidence="2" key="1">
    <citation type="submission" date="2020-08" db="EMBL/GenBank/DDBJ databases">
        <title>Ramlibacter sp. GTP1 16S ribosomal RNA gene genome sequencing and assembly.</title>
        <authorList>
            <person name="Kang M."/>
        </authorList>
    </citation>
    <scope>NUCLEOTIDE SEQUENCE</scope>
    <source>
        <strain evidence="2">GTP1</strain>
    </source>
</reference>
<evidence type="ECO:0000313" key="3">
    <source>
        <dbReference type="Proteomes" id="UP000596827"/>
    </source>
</evidence>
<comment type="caution">
    <text evidence="2">The sequence shown here is derived from an EMBL/GenBank/DDBJ whole genome shotgun (WGS) entry which is preliminary data.</text>
</comment>
<dbReference type="CDD" id="cd00093">
    <property type="entry name" value="HTH_XRE"/>
    <property type="match status" value="1"/>
</dbReference>
<sequence>MADPLLTTTQLGRMLQSARKAKGMTQAAVGARVGLSQKRISALEIAPGTITAEQLLKLCAVLGLELTIGLASQVRDSDKFGW</sequence>
<accession>A0A923M7I7</accession>
<dbReference type="Pfam" id="PF01381">
    <property type="entry name" value="HTH_3"/>
    <property type="match status" value="1"/>
</dbReference>
<dbReference type="Proteomes" id="UP000596827">
    <property type="component" value="Unassembled WGS sequence"/>
</dbReference>
<dbReference type="SMART" id="SM00530">
    <property type="entry name" value="HTH_XRE"/>
    <property type="match status" value="1"/>
</dbReference>
<dbReference type="InterPro" id="IPR010982">
    <property type="entry name" value="Lambda_DNA-bd_dom_sf"/>
</dbReference>
<dbReference type="EMBL" id="JACORU010000001">
    <property type="protein sequence ID" value="MBC5763997.1"/>
    <property type="molecule type" value="Genomic_DNA"/>
</dbReference>
<dbReference type="InterPro" id="IPR001387">
    <property type="entry name" value="Cro/C1-type_HTH"/>
</dbReference>
<proteinExistence type="predicted"/>
<dbReference type="RefSeq" id="WP_187080405.1">
    <property type="nucleotide sequence ID" value="NZ_JACORU010000001.1"/>
</dbReference>
<gene>
    <name evidence="2" type="ORF">H8R02_06015</name>
</gene>
<feature type="domain" description="HTH cro/C1-type" evidence="1">
    <location>
        <begin position="15"/>
        <end position="70"/>
    </location>
</feature>
<dbReference type="SUPFAM" id="SSF47413">
    <property type="entry name" value="lambda repressor-like DNA-binding domains"/>
    <property type="match status" value="1"/>
</dbReference>
<dbReference type="AlphaFoldDB" id="A0A923M7I7"/>